<dbReference type="InterPro" id="IPR001114">
    <property type="entry name" value="Adenylosuccinate_synthetase"/>
</dbReference>
<dbReference type="Proteomes" id="UP001056539">
    <property type="component" value="Chromosome"/>
</dbReference>
<feature type="active site" description="Proton acceptor" evidence="8">
    <location>
        <position position="9"/>
    </location>
</feature>
<evidence type="ECO:0000256" key="8">
    <source>
        <dbReference type="HAMAP-Rule" id="MF_00011"/>
    </source>
</evidence>
<feature type="active site" evidence="9">
    <location>
        <position position="134"/>
    </location>
</feature>
<comment type="pathway">
    <text evidence="8 10">Purine metabolism; AMP biosynthesis via de novo pathway; AMP from IMP: step 1/2.</text>
</comment>
<dbReference type="HAMAP" id="MF_00011">
    <property type="entry name" value="Adenylosucc_synth"/>
    <property type="match status" value="1"/>
</dbReference>
<dbReference type="GO" id="GO:0004019">
    <property type="term" value="F:adenylosuccinate synthase activity"/>
    <property type="evidence" value="ECO:0007669"/>
    <property type="project" value="UniProtKB-UniRule"/>
</dbReference>
<protein>
    <recommendedName>
        <fullName evidence="8 10">Adenylosuccinate synthetase</fullName>
        <shortName evidence="8">AMPSase</shortName>
        <shortName evidence="8">AdSS</shortName>
        <ecNumber evidence="8 10">6.3.4.4</ecNumber>
    </recommendedName>
    <alternativeName>
        <fullName evidence="8">IMP--aspartate ligase</fullName>
    </alternativeName>
</protein>
<dbReference type="PANTHER" id="PTHR11846:SF0">
    <property type="entry name" value="ADENYLOSUCCINATE SYNTHETASE"/>
    <property type="match status" value="1"/>
</dbReference>
<comment type="subunit">
    <text evidence="1 8">Homodimer.</text>
</comment>
<feature type="binding site" evidence="8">
    <location>
        <begin position="36"/>
        <end position="38"/>
    </location>
    <ligand>
        <name>GTP</name>
        <dbReference type="ChEBI" id="CHEBI:37565"/>
    </ligand>
</feature>
<feature type="binding site" evidence="8">
    <location>
        <position position="9"/>
    </location>
    <ligand>
        <name>Mg(2+)</name>
        <dbReference type="ChEBI" id="CHEBI:18420"/>
    </ligand>
</feature>
<feature type="binding site" evidence="8">
    <location>
        <position position="36"/>
    </location>
    <ligand>
        <name>Mg(2+)</name>
        <dbReference type="ChEBI" id="CHEBI:18420"/>
    </ligand>
</feature>
<feature type="binding site" evidence="8">
    <location>
        <begin position="8"/>
        <end position="14"/>
    </location>
    <ligand>
        <name>GTP</name>
        <dbReference type="ChEBI" id="CHEBI:37565"/>
    </ligand>
</feature>
<dbReference type="KEGG" id="taqu:KDW03_10115"/>
<keyword evidence="7 8" id="KW-0342">GTP-binding</keyword>
<comment type="cofactor">
    <cofactor evidence="8">
        <name>Mg(2+)</name>
        <dbReference type="ChEBI" id="CHEBI:18420"/>
    </cofactor>
    <text evidence="8">Binds 1 Mg(2+) ion per subunit.</text>
</comment>
<accession>A0AAX3BCF0</accession>
<evidence type="ECO:0000313" key="11">
    <source>
        <dbReference type="EMBL" id="URA09825.1"/>
    </source>
</evidence>
<feature type="active site" description="Proton donor" evidence="8">
    <location>
        <position position="37"/>
    </location>
</feature>
<dbReference type="GO" id="GO:0044208">
    <property type="term" value="P:'de novo' AMP biosynthetic process"/>
    <property type="evidence" value="ECO:0007669"/>
    <property type="project" value="UniProtKB-UniRule"/>
</dbReference>
<dbReference type="EMBL" id="CP073355">
    <property type="protein sequence ID" value="URA09825.1"/>
    <property type="molecule type" value="Genomic_DNA"/>
</dbReference>
<reference evidence="11" key="1">
    <citation type="submission" date="2021-04" db="EMBL/GenBank/DDBJ databases">
        <authorList>
            <person name="Postec A."/>
        </authorList>
    </citation>
    <scope>NUCLEOTIDE SEQUENCE</scope>
    <source>
        <strain evidence="11">F1F22</strain>
    </source>
</reference>
<evidence type="ECO:0000256" key="3">
    <source>
        <dbReference type="ARBA" id="ARBA00022723"/>
    </source>
</evidence>
<comment type="function">
    <text evidence="8">Plays an important role in the de novo pathway of purine nucleotide biosynthesis. Catalyzes the first committed step in the biosynthesis of AMP from IMP.</text>
</comment>
<dbReference type="AlphaFoldDB" id="A0AAX3BCF0"/>
<dbReference type="SMART" id="SM00788">
    <property type="entry name" value="Adenylsucc_synt"/>
    <property type="match status" value="1"/>
</dbReference>
<comment type="similarity">
    <text evidence="8 10">Belongs to the adenylosuccinate synthetase family.</text>
</comment>
<feature type="binding site" evidence="8">
    <location>
        <position position="137"/>
    </location>
    <ligand>
        <name>IMP</name>
        <dbReference type="ChEBI" id="CHEBI:58053"/>
        <note>ligand shared between dimeric partners</note>
    </ligand>
</feature>
<comment type="subcellular location">
    <subcellularLocation>
        <location evidence="8">Cytoplasm</location>
    </subcellularLocation>
</comment>
<name>A0AAX3BCF0_9SPIR</name>
<dbReference type="GO" id="GO:0046040">
    <property type="term" value="P:IMP metabolic process"/>
    <property type="evidence" value="ECO:0007669"/>
    <property type="project" value="TreeGrafter"/>
</dbReference>
<evidence type="ECO:0000256" key="6">
    <source>
        <dbReference type="ARBA" id="ARBA00022842"/>
    </source>
</evidence>
<keyword evidence="3 8" id="KW-0479">Metal-binding</keyword>
<evidence type="ECO:0000256" key="2">
    <source>
        <dbReference type="ARBA" id="ARBA00022598"/>
    </source>
</evidence>
<proteinExistence type="inferred from homology"/>
<comment type="caution">
    <text evidence="8">Lacks conserved residue(s) required for the propagation of feature annotation.</text>
</comment>
<organism evidence="11 12">
    <name type="scientific">Thermospira aquatica</name>
    <dbReference type="NCBI Taxonomy" id="2828656"/>
    <lineage>
        <taxon>Bacteria</taxon>
        <taxon>Pseudomonadati</taxon>
        <taxon>Spirochaetota</taxon>
        <taxon>Spirochaetia</taxon>
        <taxon>Brevinematales</taxon>
        <taxon>Thermospiraceae</taxon>
        <taxon>Thermospira</taxon>
    </lineage>
</organism>
<comment type="catalytic activity">
    <reaction evidence="8 10">
        <text>IMP + L-aspartate + GTP = N(6)-(1,2-dicarboxyethyl)-AMP + GDP + phosphate + 2 H(+)</text>
        <dbReference type="Rhea" id="RHEA:15753"/>
        <dbReference type="ChEBI" id="CHEBI:15378"/>
        <dbReference type="ChEBI" id="CHEBI:29991"/>
        <dbReference type="ChEBI" id="CHEBI:37565"/>
        <dbReference type="ChEBI" id="CHEBI:43474"/>
        <dbReference type="ChEBI" id="CHEBI:57567"/>
        <dbReference type="ChEBI" id="CHEBI:58053"/>
        <dbReference type="ChEBI" id="CHEBI:58189"/>
        <dbReference type="EC" id="6.3.4.4"/>
    </reaction>
</comment>
<evidence type="ECO:0000256" key="7">
    <source>
        <dbReference type="ARBA" id="ARBA00023134"/>
    </source>
</evidence>
<evidence type="ECO:0000256" key="9">
    <source>
        <dbReference type="PROSITE-ProRule" id="PRU10134"/>
    </source>
</evidence>
<dbReference type="PROSITE" id="PS00513">
    <property type="entry name" value="ADENYLOSUCCIN_SYN_2"/>
    <property type="match status" value="1"/>
</dbReference>
<dbReference type="EC" id="6.3.4.4" evidence="8 10"/>
<feature type="binding site" description="in other chain" evidence="8">
    <location>
        <position position="123"/>
    </location>
    <ligand>
        <name>IMP</name>
        <dbReference type="ChEBI" id="CHEBI:58053"/>
        <note>ligand shared between dimeric partners</note>
    </ligand>
</feature>
<feature type="binding site" description="in other chain" evidence="8">
    <location>
        <begin position="9"/>
        <end position="12"/>
    </location>
    <ligand>
        <name>IMP</name>
        <dbReference type="ChEBI" id="CHEBI:58053"/>
        <note>ligand shared between dimeric partners</note>
    </ligand>
</feature>
<dbReference type="Pfam" id="PF00709">
    <property type="entry name" value="Adenylsucc_synt"/>
    <property type="match status" value="1"/>
</dbReference>
<keyword evidence="8" id="KW-0963">Cytoplasm</keyword>
<gene>
    <name evidence="8" type="primary">purA</name>
    <name evidence="11" type="ORF">KDW03_10115</name>
</gene>
<evidence type="ECO:0000256" key="10">
    <source>
        <dbReference type="RuleBase" id="RU000520"/>
    </source>
</evidence>
<dbReference type="PANTHER" id="PTHR11846">
    <property type="entry name" value="ADENYLOSUCCINATE SYNTHETASE"/>
    <property type="match status" value="1"/>
</dbReference>
<keyword evidence="4 8" id="KW-0547">Nucleotide-binding</keyword>
<evidence type="ECO:0000256" key="1">
    <source>
        <dbReference type="ARBA" id="ARBA00011738"/>
    </source>
</evidence>
<dbReference type="GO" id="GO:0005737">
    <property type="term" value="C:cytoplasm"/>
    <property type="evidence" value="ECO:0007669"/>
    <property type="project" value="UniProtKB-SubCell"/>
</dbReference>
<dbReference type="InterPro" id="IPR042109">
    <property type="entry name" value="Adenylosuccinate_synth_dom1"/>
</dbReference>
<dbReference type="GO" id="GO:0000287">
    <property type="term" value="F:magnesium ion binding"/>
    <property type="evidence" value="ECO:0007669"/>
    <property type="project" value="UniProtKB-UniRule"/>
</dbReference>
<keyword evidence="5 8" id="KW-0658">Purine biosynthesis</keyword>
<evidence type="ECO:0000256" key="4">
    <source>
        <dbReference type="ARBA" id="ARBA00022741"/>
    </source>
</evidence>
<sequence length="240" mass="27268">MVLGTQWGDEGKAKVIDYFSPQFDYVVRFQGGANAGHTVHVGEKKFVFHLIPSGILHEKVQVVIGNGVVLDPGCLLEEMESLAGEVSFAGRFWISNRAQLVLPYHKWLDAAKEKKSKNPIGTTLRGIGPAYADKVERLGIKTGDLFLPEAELTERLEKSYGFLLKKTVWRNFFVTGKNLLLTSRIRNVLFKLLLNSDGIFFLKEHRGHFLMWILAPIPLLPRQILWLRMHWLEVALGSWT</sequence>
<dbReference type="InterPro" id="IPR033128">
    <property type="entry name" value="Adenylosuccin_syn_Lys_AS"/>
</dbReference>
<dbReference type="InterPro" id="IPR027417">
    <property type="entry name" value="P-loop_NTPase"/>
</dbReference>
<reference evidence="11" key="2">
    <citation type="submission" date="2022-06" db="EMBL/GenBank/DDBJ databases">
        <title>Thermospira aquatica gen. nov., sp. nov.</title>
        <authorList>
            <person name="Ben Ali Gam Z."/>
            <person name="Labat M."/>
        </authorList>
    </citation>
    <scope>NUCLEOTIDE SEQUENCE</scope>
    <source>
        <strain evidence="11">F1F22</strain>
    </source>
</reference>
<feature type="binding site" description="in other chain" evidence="8">
    <location>
        <begin position="34"/>
        <end position="37"/>
    </location>
    <ligand>
        <name>IMP</name>
        <dbReference type="ChEBI" id="CHEBI:58053"/>
        <note>ligand shared between dimeric partners</note>
    </ligand>
</feature>
<keyword evidence="6 8" id="KW-0460">Magnesium</keyword>
<dbReference type="InterPro" id="IPR018220">
    <property type="entry name" value="Adenylosuccin_syn_GTP-bd"/>
</dbReference>
<dbReference type="Gene3D" id="3.40.440.10">
    <property type="entry name" value="Adenylosuccinate Synthetase, subunit A, domain 1"/>
    <property type="match status" value="1"/>
</dbReference>
<dbReference type="GO" id="GO:0005525">
    <property type="term" value="F:GTP binding"/>
    <property type="evidence" value="ECO:0007669"/>
    <property type="project" value="UniProtKB-UniRule"/>
</dbReference>
<keyword evidence="2 8" id="KW-0436">Ligase</keyword>
<evidence type="ECO:0000313" key="12">
    <source>
        <dbReference type="Proteomes" id="UP001056539"/>
    </source>
</evidence>
<keyword evidence="12" id="KW-1185">Reference proteome</keyword>
<dbReference type="SUPFAM" id="SSF52540">
    <property type="entry name" value="P-loop containing nucleoside triphosphate hydrolases"/>
    <property type="match status" value="1"/>
</dbReference>
<dbReference type="PROSITE" id="PS01266">
    <property type="entry name" value="ADENYLOSUCCIN_SYN_1"/>
    <property type="match status" value="1"/>
</dbReference>
<evidence type="ECO:0000256" key="5">
    <source>
        <dbReference type="ARBA" id="ARBA00022755"/>
    </source>
</evidence>